<protein>
    <submittedName>
        <fullName evidence="1">Uncharacterized protein</fullName>
    </submittedName>
</protein>
<accession>A0A060N320</accession>
<dbReference type="HOGENOM" id="CLU_2205424_0_0_9"/>
<evidence type="ECO:0000313" key="1">
    <source>
        <dbReference type="EMBL" id="BAO04791.1"/>
    </source>
</evidence>
<proteinExistence type="predicted"/>
<gene>
    <name evidence="1" type="ORF">CBO05P1_072</name>
</gene>
<organism evidence="1">
    <name type="scientific">Clostridium botulinum B str. Osaka05</name>
    <dbReference type="NCBI Taxonomy" id="1407017"/>
    <lineage>
        <taxon>Bacteria</taxon>
        <taxon>Bacillati</taxon>
        <taxon>Bacillota</taxon>
        <taxon>Clostridia</taxon>
        <taxon>Eubacteriales</taxon>
        <taxon>Clostridiaceae</taxon>
        <taxon>Clostridium</taxon>
    </lineage>
</organism>
<reference evidence="1" key="1">
    <citation type="submission" date="2013-10" db="EMBL/GenBank/DDBJ databases">
        <title>Draft genome sequence of Clostridium botulinum type B strain Osaka05.</title>
        <authorList>
            <person name="Sakaguchi Y."/>
            <person name="Hosomi K."/>
            <person name="Uchiyama J."/>
            <person name="Ogura Y."/>
            <person name="Sakaguchi M."/>
            <person name="Kohda T."/>
            <person name="Mukamoto M."/>
            <person name="Misawa N."/>
            <person name="Matsuzaki S."/>
            <person name="Hayashi T."/>
            <person name="Kozaki S."/>
        </authorList>
    </citation>
    <scope>NUCLEOTIDE SEQUENCE</scope>
    <source>
        <strain evidence="1">Osaka05</strain>
    </source>
</reference>
<sequence length="107" mass="12837">MVKIKKGYDKETMNEILILEEKDNTCLVRNIEYEYDYDIDKDDIVYSNDLEYVKCAIKHLFQTEQIKIELNQYDEWEDKKINVKVKIDDEEVMSYSKTIGSSGWSDY</sequence>
<dbReference type="AlphaFoldDB" id="A0A060N320"/>
<dbReference type="Proteomes" id="UP000054164">
    <property type="component" value="Unassembled WGS sequence"/>
</dbReference>
<name>A0A060N320_CLOBO</name>
<dbReference type="EMBL" id="BA000058">
    <property type="protein sequence ID" value="BAO04791.1"/>
    <property type="molecule type" value="Genomic_DNA"/>
</dbReference>